<dbReference type="Gene3D" id="3.40.462.20">
    <property type="match status" value="1"/>
</dbReference>
<keyword evidence="7" id="KW-1185">Reference proteome</keyword>
<feature type="domain" description="Berberine/berberine-like" evidence="5">
    <location>
        <begin position="197"/>
        <end position="235"/>
    </location>
</feature>
<dbReference type="GO" id="GO:0050660">
    <property type="term" value="F:flavin adenine dinucleotide binding"/>
    <property type="evidence" value="ECO:0007669"/>
    <property type="project" value="InterPro"/>
</dbReference>
<evidence type="ECO:0000256" key="4">
    <source>
        <dbReference type="ARBA" id="ARBA00023002"/>
    </source>
</evidence>
<evidence type="ECO:0000313" key="7">
    <source>
        <dbReference type="Proteomes" id="UP000652219"/>
    </source>
</evidence>
<protein>
    <submittedName>
        <fullName evidence="6">FAD binding domain-containing protein</fullName>
    </submittedName>
</protein>
<dbReference type="InterPro" id="IPR016169">
    <property type="entry name" value="FAD-bd_PCMH_sub2"/>
</dbReference>
<accession>A0A8H6JKV4</accession>
<organism evidence="6 7">
    <name type="scientific">Colletotrichum sojae</name>
    <dbReference type="NCBI Taxonomy" id="2175907"/>
    <lineage>
        <taxon>Eukaryota</taxon>
        <taxon>Fungi</taxon>
        <taxon>Dikarya</taxon>
        <taxon>Ascomycota</taxon>
        <taxon>Pezizomycotina</taxon>
        <taxon>Sordariomycetes</taxon>
        <taxon>Hypocreomycetidae</taxon>
        <taxon>Glomerellales</taxon>
        <taxon>Glomerellaceae</taxon>
        <taxon>Colletotrichum</taxon>
        <taxon>Colletotrichum orchidearum species complex</taxon>
    </lineage>
</organism>
<comment type="cofactor">
    <cofactor evidence="1">
        <name>FAD</name>
        <dbReference type="ChEBI" id="CHEBI:57692"/>
    </cofactor>
</comment>
<evidence type="ECO:0000256" key="3">
    <source>
        <dbReference type="ARBA" id="ARBA00022827"/>
    </source>
</evidence>
<dbReference type="InterPro" id="IPR050416">
    <property type="entry name" value="FAD-linked_Oxidoreductase"/>
</dbReference>
<dbReference type="PANTHER" id="PTHR42973">
    <property type="entry name" value="BINDING OXIDOREDUCTASE, PUTATIVE (AFU_ORTHOLOGUE AFUA_1G17690)-RELATED"/>
    <property type="match status" value="1"/>
</dbReference>
<dbReference type="Gene3D" id="3.30.465.10">
    <property type="match status" value="1"/>
</dbReference>
<sequence length="243" mass="26616">MLETVLANQPARLSVTSSITYNSTSNQAQIAGSWVYNGPRDAALRVMAPMLALGPSVTSISDVRWEDVSRTAAFGADAIGCVPGRNWNVYSANLRAFRASVGQKAFSRMDAFYRENPEARVSTILLEAFPNQAARAIPNSATAFPWRDTATFVLMLFTWDPASPTARTTERAANRLGLDLRSNFAAASGYAGGLAIYANYAHGDETLEQVFTKANLPRLARLKARWDPTNVFSYNIPLPNRYP</sequence>
<keyword evidence="3" id="KW-0274">FAD</keyword>
<dbReference type="InterPro" id="IPR012951">
    <property type="entry name" value="BBE"/>
</dbReference>
<evidence type="ECO:0000256" key="1">
    <source>
        <dbReference type="ARBA" id="ARBA00001974"/>
    </source>
</evidence>
<dbReference type="AlphaFoldDB" id="A0A8H6JKV4"/>
<proteinExistence type="predicted"/>
<dbReference type="GO" id="GO:0016491">
    <property type="term" value="F:oxidoreductase activity"/>
    <property type="evidence" value="ECO:0007669"/>
    <property type="project" value="UniProtKB-KW"/>
</dbReference>
<dbReference type="Proteomes" id="UP000652219">
    <property type="component" value="Unassembled WGS sequence"/>
</dbReference>
<evidence type="ECO:0000256" key="2">
    <source>
        <dbReference type="ARBA" id="ARBA00022630"/>
    </source>
</evidence>
<keyword evidence="2" id="KW-0285">Flavoprotein</keyword>
<dbReference type="PANTHER" id="PTHR42973:SF39">
    <property type="entry name" value="FAD-BINDING PCMH-TYPE DOMAIN-CONTAINING PROTEIN"/>
    <property type="match status" value="1"/>
</dbReference>
<reference evidence="6 7" key="1">
    <citation type="journal article" date="2020" name="Phytopathology">
        <title>Genome Sequence Resources of Colletotrichum truncatum, C. plurivorum, C. musicola, and C. sojae: Four Species Pathogenic to Soybean (Glycine max).</title>
        <authorList>
            <person name="Rogerio F."/>
            <person name="Boufleur T.R."/>
            <person name="Ciampi-Guillardi M."/>
            <person name="Sukno S.A."/>
            <person name="Thon M.R."/>
            <person name="Massola Junior N.S."/>
            <person name="Baroncelli R."/>
        </authorList>
    </citation>
    <scope>NUCLEOTIDE SEQUENCE [LARGE SCALE GENOMIC DNA]</scope>
    <source>
        <strain evidence="6 7">LFN0009</strain>
    </source>
</reference>
<evidence type="ECO:0000313" key="6">
    <source>
        <dbReference type="EMBL" id="KAF6814470.1"/>
    </source>
</evidence>
<evidence type="ECO:0000259" key="5">
    <source>
        <dbReference type="Pfam" id="PF08031"/>
    </source>
</evidence>
<dbReference type="EMBL" id="WIGN01000043">
    <property type="protein sequence ID" value="KAF6814470.1"/>
    <property type="molecule type" value="Genomic_DNA"/>
</dbReference>
<keyword evidence="4" id="KW-0560">Oxidoreductase</keyword>
<comment type="caution">
    <text evidence="6">The sequence shown here is derived from an EMBL/GenBank/DDBJ whole genome shotgun (WGS) entry which is preliminary data.</text>
</comment>
<dbReference type="Pfam" id="PF08031">
    <property type="entry name" value="BBE"/>
    <property type="match status" value="1"/>
</dbReference>
<gene>
    <name evidence="6" type="ORF">CSOJ01_04021</name>
</gene>
<name>A0A8H6JKV4_9PEZI</name>